<proteinExistence type="predicted"/>
<dbReference type="EMBL" id="LR796213">
    <property type="protein sequence ID" value="CAB4127642.1"/>
    <property type="molecule type" value="Genomic_DNA"/>
</dbReference>
<sequence>MMTILSKAEIYRQMERFWKDQDKTLSIAMFAELSGLSMSLLKRVFYLKDMPMSEHTQIAVSRALERMTRGDVMMIYDKGNKRRLFYRQEPRPRLAKSMSLTHDGGKIALKVGIKNKSDYSKPGFDEQFNK</sequence>
<organism evidence="1">
    <name type="scientific">uncultured Caudovirales phage</name>
    <dbReference type="NCBI Taxonomy" id="2100421"/>
    <lineage>
        <taxon>Viruses</taxon>
        <taxon>Duplodnaviria</taxon>
        <taxon>Heunggongvirae</taxon>
        <taxon>Uroviricota</taxon>
        <taxon>Caudoviricetes</taxon>
        <taxon>Peduoviridae</taxon>
        <taxon>Maltschvirus</taxon>
        <taxon>Maltschvirus maltsch</taxon>
    </lineage>
</organism>
<evidence type="ECO:0000313" key="1">
    <source>
        <dbReference type="EMBL" id="CAB4127642.1"/>
    </source>
</evidence>
<accession>A0A6J5L1Y6</accession>
<protein>
    <submittedName>
        <fullName evidence="1">Uncharacterized protein</fullName>
    </submittedName>
</protein>
<reference evidence="1" key="1">
    <citation type="submission" date="2020-04" db="EMBL/GenBank/DDBJ databases">
        <authorList>
            <person name="Chiriac C."/>
            <person name="Salcher M."/>
            <person name="Ghai R."/>
            <person name="Kavagutti S V."/>
        </authorList>
    </citation>
    <scope>NUCLEOTIDE SEQUENCE</scope>
</reference>
<gene>
    <name evidence="1" type="ORF">UFOVP95_52</name>
</gene>
<name>A0A6J5L1Y6_9CAUD</name>